<dbReference type="EMBL" id="JBHMBW010000049">
    <property type="protein sequence ID" value="MFB9628662.1"/>
    <property type="molecule type" value="Genomic_DNA"/>
</dbReference>
<dbReference type="InterPro" id="IPR002575">
    <property type="entry name" value="Aminoglycoside_PTrfase"/>
</dbReference>
<evidence type="ECO:0000313" key="4">
    <source>
        <dbReference type="Proteomes" id="UP001589532"/>
    </source>
</evidence>
<reference evidence="3 4" key="1">
    <citation type="submission" date="2024-09" db="EMBL/GenBank/DDBJ databases">
        <authorList>
            <person name="Sun Q."/>
            <person name="Mori K."/>
        </authorList>
    </citation>
    <scope>NUCLEOTIDE SEQUENCE [LARGE SCALE GENOMIC DNA]</scope>
    <source>
        <strain evidence="3 4">JCM 3143</strain>
    </source>
</reference>
<protein>
    <submittedName>
        <fullName evidence="3">Phosphotransferase</fullName>
    </submittedName>
</protein>
<proteinExistence type="inferred from homology"/>
<dbReference type="InterPro" id="IPR050249">
    <property type="entry name" value="Pseudomonas-type_ThrB"/>
</dbReference>
<feature type="domain" description="Aminoglycoside phosphotransferase" evidence="2">
    <location>
        <begin position="24"/>
        <end position="251"/>
    </location>
</feature>
<dbReference type="PANTHER" id="PTHR21064:SF6">
    <property type="entry name" value="AMINOGLYCOSIDE PHOSPHOTRANSFERASE DOMAIN-CONTAINING PROTEIN"/>
    <property type="match status" value="1"/>
</dbReference>
<evidence type="ECO:0000313" key="3">
    <source>
        <dbReference type="EMBL" id="MFB9628662.1"/>
    </source>
</evidence>
<accession>A0ABV5SAG4</accession>
<organism evidence="3 4">
    <name type="scientific">Nonomuraea helvata</name>
    <dbReference type="NCBI Taxonomy" id="37484"/>
    <lineage>
        <taxon>Bacteria</taxon>
        <taxon>Bacillati</taxon>
        <taxon>Actinomycetota</taxon>
        <taxon>Actinomycetes</taxon>
        <taxon>Streptosporangiales</taxon>
        <taxon>Streptosporangiaceae</taxon>
        <taxon>Nonomuraea</taxon>
    </lineage>
</organism>
<comment type="caution">
    <text evidence="3">The sequence shown here is derived from an EMBL/GenBank/DDBJ whole genome shotgun (WGS) entry which is preliminary data.</text>
</comment>
<dbReference type="RefSeq" id="WP_344990532.1">
    <property type="nucleotide sequence ID" value="NZ_BAAAXV010000005.1"/>
</dbReference>
<evidence type="ECO:0000259" key="2">
    <source>
        <dbReference type="Pfam" id="PF01636"/>
    </source>
</evidence>
<dbReference type="Proteomes" id="UP001589532">
    <property type="component" value="Unassembled WGS sequence"/>
</dbReference>
<dbReference type="SUPFAM" id="SSF56112">
    <property type="entry name" value="Protein kinase-like (PK-like)"/>
    <property type="match status" value="1"/>
</dbReference>
<dbReference type="Gene3D" id="3.30.200.20">
    <property type="entry name" value="Phosphorylase Kinase, domain 1"/>
    <property type="match status" value="1"/>
</dbReference>
<dbReference type="Gene3D" id="3.90.1200.10">
    <property type="match status" value="1"/>
</dbReference>
<dbReference type="Pfam" id="PF01636">
    <property type="entry name" value="APH"/>
    <property type="match status" value="1"/>
</dbReference>
<evidence type="ECO:0000256" key="1">
    <source>
        <dbReference type="ARBA" id="ARBA00038240"/>
    </source>
</evidence>
<keyword evidence="4" id="KW-1185">Reference proteome</keyword>
<dbReference type="InterPro" id="IPR011009">
    <property type="entry name" value="Kinase-like_dom_sf"/>
</dbReference>
<dbReference type="PANTHER" id="PTHR21064">
    <property type="entry name" value="AMINOGLYCOSIDE PHOSPHOTRANSFERASE DOMAIN-CONTAINING PROTEIN-RELATED"/>
    <property type="match status" value="1"/>
</dbReference>
<comment type="similarity">
    <text evidence="1">Belongs to the pseudomonas-type ThrB family.</text>
</comment>
<name>A0ABV5SAG4_9ACTN</name>
<sequence>MNEDTADLVSVVGRFDVGRLHEHRLLEGGLINHNHWIRTSRGEWLLRGYPSDRTESEVRFELSVLDRLGRAGVPGPVPVPSRTGEPFTRSADGALCSLLSFVPGRGGTRSDLTAELAYESGAMYARVRRALEGFTPDGSHERADGEQVAPLVADLVARLPGHVARLLDRAWRSVAPRFAATPDDRFAVVHGDLYYANMILDDAGRLVAFIDYDDAYVGDTVLDLATLVMEMATPHTAIVPELASAVLSGYGDRPPTGLLLDAIIFQHCKFLCYTVELSGTLDGIEDNDYYQRLVLLMADGHLERLEKELVGQTSSSAGR</sequence>
<gene>
    <name evidence="3" type="ORF">ACFFSA_36780</name>
</gene>